<dbReference type="InterPro" id="IPR019821">
    <property type="entry name" value="Kinesin_motor_CS"/>
</dbReference>
<evidence type="ECO:0000256" key="1">
    <source>
        <dbReference type="ARBA" id="ARBA00022741"/>
    </source>
</evidence>
<dbReference type="PRINTS" id="PR00380">
    <property type="entry name" value="KINESINHEAVY"/>
</dbReference>
<evidence type="ECO:0000256" key="6">
    <source>
        <dbReference type="SAM" id="MobiDB-lite"/>
    </source>
</evidence>
<dbReference type="PANTHER" id="PTHR47969:SF29">
    <property type="entry name" value="KINESIN-LIKE PROTEIN"/>
    <property type="match status" value="1"/>
</dbReference>
<accession>A0A061QY14</accession>
<organism evidence="8">
    <name type="scientific">Tetraselmis sp. GSL018</name>
    <dbReference type="NCBI Taxonomy" id="582737"/>
    <lineage>
        <taxon>Eukaryota</taxon>
        <taxon>Viridiplantae</taxon>
        <taxon>Chlorophyta</taxon>
        <taxon>core chlorophytes</taxon>
        <taxon>Chlorodendrophyceae</taxon>
        <taxon>Chlorodendrales</taxon>
        <taxon>Chlorodendraceae</taxon>
        <taxon>Tetraselmis</taxon>
    </lineage>
</organism>
<dbReference type="GO" id="GO:0051231">
    <property type="term" value="P:spindle elongation"/>
    <property type="evidence" value="ECO:0007669"/>
    <property type="project" value="TreeGrafter"/>
</dbReference>
<keyword evidence="2 5" id="KW-0067">ATP-binding</keyword>
<dbReference type="Pfam" id="PF00225">
    <property type="entry name" value="Kinesin"/>
    <property type="match status" value="1"/>
</dbReference>
<feature type="region of interest" description="Disordered" evidence="6">
    <location>
        <begin position="299"/>
        <end position="323"/>
    </location>
</feature>
<feature type="compositionally biased region" description="Basic and acidic residues" evidence="6">
    <location>
        <begin position="310"/>
        <end position="320"/>
    </location>
</feature>
<sequence length="435" mass="46635">VQCQFLEVYNETVRDLLHPDTPHGSIQIRECPSGEIVIAGAREEMAMTYEDCMRLLDIGALGRITGETDINQQSSRSHAIFTIFLQQQAVGKEAGRAEVVTSKLHLVDLAGSERVKKSNAAGERFKETVTINQGLLALGNVISALGDEQRKATHVPYRESKITRMLQDSLGGNSRTLMIATVSAADSCIEETINTLKYANRARNIRNKPVINKGTRESIQAIDEEIRAMQLQLLQQQLQGGGDGLQGDLLGGLDIAEEERRLLIQKLGGSTPEQVNEAVRKRAGILEDELSAAKENLRRAEEAGSLSARAAEKLSKDRRSGGCVPRARGFWRGHCRGEGPARGPVLARAKVSVATALNPRPKLAQGGVVQGRSEGAWEQGSGQSAGGWVRDGAAGGAAGRAEAPDRSSASGRAGCRTPRRGGRGCSPGGDRRPRA</sequence>
<dbReference type="GO" id="GO:0007052">
    <property type="term" value="P:mitotic spindle organization"/>
    <property type="evidence" value="ECO:0007669"/>
    <property type="project" value="TreeGrafter"/>
</dbReference>
<evidence type="ECO:0000256" key="3">
    <source>
        <dbReference type="ARBA" id="ARBA00023175"/>
    </source>
</evidence>
<dbReference type="GO" id="GO:0005875">
    <property type="term" value="C:microtubule associated complex"/>
    <property type="evidence" value="ECO:0007669"/>
    <property type="project" value="TreeGrafter"/>
</dbReference>
<evidence type="ECO:0000256" key="4">
    <source>
        <dbReference type="PROSITE-ProRule" id="PRU00283"/>
    </source>
</evidence>
<dbReference type="InterPro" id="IPR027417">
    <property type="entry name" value="P-loop_NTPase"/>
</dbReference>
<keyword evidence="5" id="KW-0493">Microtubule</keyword>
<keyword evidence="3 5" id="KW-0505">Motor protein</keyword>
<dbReference type="GO" id="GO:0008017">
    <property type="term" value="F:microtubule binding"/>
    <property type="evidence" value="ECO:0007669"/>
    <property type="project" value="InterPro"/>
</dbReference>
<proteinExistence type="inferred from homology"/>
<dbReference type="EMBL" id="GBEZ01022238">
    <property type="protein sequence ID" value="JAC64588.1"/>
    <property type="molecule type" value="Transcribed_RNA"/>
</dbReference>
<evidence type="ECO:0000313" key="8">
    <source>
        <dbReference type="EMBL" id="JAC64588.1"/>
    </source>
</evidence>
<dbReference type="InterPro" id="IPR027640">
    <property type="entry name" value="Kinesin-like_fam"/>
</dbReference>
<dbReference type="GO" id="GO:0003777">
    <property type="term" value="F:microtubule motor activity"/>
    <property type="evidence" value="ECO:0007669"/>
    <property type="project" value="InterPro"/>
</dbReference>
<evidence type="ECO:0000259" key="7">
    <source>
        <dbReference type="PROSITE" id="PS50067"/>
    </source>
</evidence>
<comment type="caution">
    <text evidence="4">Lacks conserved residue(s) required for the propagation of feature annotation.</text>
</comment>
<dbReference type="InterPro" id="IPR036961">
    <property type="entry name" value="Kinesin_motor_dom_sf"/>
</dbReference>
<dbReference type="GO" id="GO:0007018">
    <property type="term" value="P:microtubule-based movement"/>
    <property type="evidence" value="ECO:0007669"/>
    <property type="project" value="InterPro"/>
</dbReference>
<protein>
    <recommendedName>
        <fullName evidence="5">Kinesin-like protein</fullName>
    </recommendedName>
</protein>
<dbReference type="SUPFAM" id="SSF52540">
    <property type="entry name" value="P-loop containing nucleoside triphosphate hydrolases"/>
    <property type="match status" value="1"/>
</dbReference>
<feature type="region of interest" description="Disordered" evidence="6">
    <location>
        <begin position="364"/>
        <end position="435"/>
    </location>
</feature>
<dbReference type="GO" id="GO:0005524">
    <property type="term" value="F:ATP binding"/>
    <property type="evidence" value="ECO:0007669"/>
    <property type="project" value="UniProtKB-KW"/>
</dbReference>
<gene>
    <name evidence="8" type="ORF">TSPGSL018_17977</name>
</gene>
<dbReference type="InterPro" id="IPR001752">
    <property type="entry name" value="Kinesin_motor_dom"/>
</dbReference>
<dbReference type="SMART" id="SM00129">
    <property type="entry name" value="KISc"/>
    <property type="match status" value="1"/>
</dbReference>
<evidence type="ECO:0000256" key="5">
    <source>
        <dbReference type="RuleBase" id="RU000394"/>
    </source>
</evidence>
<comment type="similarity">
    <text evidence="4 5">Belongs to the TRAFAC class myosin-kinesin ATPase superfamily. Kinesin family.</text>
</comment>
<dbReference type="AlphaFoldDB" id="A0A061QY14"/>
<name>A0A061QY14_9CHLO</name>
<feature type="domain" description="Kinesin motor" evidence="7">
    <location>
        <begin position="1"/>
        <end position="205"/>
    </location>
</feature>
<dbReference type="GO" id="GO:0005874">
    <property type="term" value="C:microtubule"/>
    <property type="evidence" value="ECO:0007669"/>
    <property type="project" value="UniProtKB-KW"/>
</dbReference>
<keyword evidence="1 5" id="KW-0547">Nucleotide-binding</keyword>
<dbReference type="PROSITE" id="PS00411">
    <property type="entry name" value="KINESIN_MOTOR_1"/>
    <property type="match status" value="1"/>
</dbReference>
<dbReference type="Gene3D" id="3.40.850.10">
    <property type="entry name" value="Kinesin motor domain"/>
    <property type="match status" value="1"/>
</dbReference>
<dbReference type="PROSITE" id="PS50067">
    <property type="entry name" value="KINESIN_MOTOR_2"/>
    <property type="match status" value="1"/>
</dbReference>
<dbReference type="PANTHER" id="PTHR47969">
    <property type="entry name" value="CHROMOSOME-ASSOCIATED KINESIN KIF4A-RELATED"/>
    <property type="match status" value="1"/>
</dbReference>
<reference evidence="8" key="1">
    <citation type="submission" date="2014-05" db="EMBL/GenBank/DDBJ databases">
        <title>The transcriptome of the halophilic microalga Tetraselmis sp. GSL018 isolated from the Great Salt Lake, Utah.</title>
        <authorList>
            <person name="Jinkerson R.E."/>
            <person name="D'Adamo S."/>
            <person name="Posewitz M.C."/>
        </authorList>
    </citation>
    <scope>NUCLEOTIDE SEQUENCE</scope>
    <source>
        <strain evidence="8">GSL018</strain>
    </source>
</reference>
<evidence type="ECO:0000256" key="2">
    <source>
        <dbReference type="ARBA" id="ARBA00022840"/>
    </source>
</evidence>
<feature type="non-terminal residue" evidence="8">
    <location>
        <position position="1"/>
    </location>
</feature>